<name>A0A0J6SB96_9HYPH</name>
<dbReference type="EMBL" id="LABY01000213">
    <property type="protein sequence ID" value="KMO30949.1"/>
    <property type="molecule type" value="Genomic_DNA"/>
</dbReference>
<evidence type="ECO:0000313" key="3">
    <source>
        <dbReference type="Proteomes" id="UP000035955"/>
    </source>
</evidence>
<proteinExistence type="predicted"/>
<keyword evidence="3" id="KW-1185">Reference proteome</keyword>
<organism evidence="2 3">
    <name type="scientific">Methylobacterium variabile</name>
    <dbReference type="NCBI Taxonomy" id="298794"/>
    <lineage>
        <taxon>Bacteria</taxon>
        <taxon>Pseudomonadati</taxon>
        <taxon>Pseudomonadota</taxon>
        <taxon>Alphaproteobacteria</taxon>
        <taxon>Hyphomicrobiales</taxon>
        <taxon>Methylobacteriaceae</taxon>
        <taxon>Methylobacterium</taxon>
    </lineage>
</organism>
<protein>
    <submittedName>
        <fullName evidence="2">CoxB-like protein</fullName>
    </submittedName>
</protein>
<feature type="chain" id="PRO_5005281561" evidence="1">
    <location>
        <begin position="25"/>
        <end position="335"/>
    </location>
</feature>
<dbReference type="AlphaFoldDB" id="A0A0J6SB96"/>
<gene>
    <name evidence="2" type="ORF">VQ02_27225</name>
</gene>
<reference evidence="2 3" key="1">
    <citation type="submission" date="2015-03" db="EMBL/GenBank/DDBJ databases">
        <title>Genome sequencing of Methylobacterium variabile DSM 16961.</title>
        <authorList>
            <person name="Chaudhry V."/>
            <person name="Patil P.B."/>
        </authorList>
    </citation>
    <scope>NUCLEOTIDE SEQUENCE [LARGE SCALE GENOMIC DNA]</scope>
    <source>
        <strain evidence="2 3">DSM 16961</strain>
    </source>
</reference>
<dbReference type="OrthoDB" id="7343674at2"/>
<evidence type="ECO:0000256" key="1">
    <source>
        <dbReference type="SAM" id="SignalP"/>
    </source>
</evidence>
<sequence>MGKYWLAAGAAALSLGVSATASYAQTTTVPGEQVGLAVGAPLPEGIYAIDTFTFRSPDGPNATSTDTAVNVPVLVWSTPWKVLGARFEAVVAPPTIFTFGRAAGARDTSINVGTFVGGIFAWDLGNNVGVSYLAGVYLNELNGGRGAGIPLLASNTYRQGFAISYTGDGWNVTANLTYNFYDVPARFGGPNGIPGFYGSQYPTDALNLDLTATKKFGKFEIGAIGYGTTNLPNRGPLAFGSPCAGNFATCGSVVPGGGGRFALGGLVGYDFGKFSVQAWVARDVATSVRQVSPATGLPTNREAYSTEGWFRVIAPLYTVAAAPEPPIPAPLVRKY</sequence>
<dbReference type="PATRIC" id="fig|298794.3.peg.3291"/>
<keyword evidence="1" id="KW-0732">Signal</keyword>
<comment type="caution">
    <text evidence="2">The sequence shown here is derived from an EMBL/GenBank/DDBJ whole genome shotgun (WGS) entry which is preliminary data.</text>
</comment>
<dbReference type="RefSeq" id="WP_048447367.1">
    <property type="nucleotide sequence ID" value="NZ_LABY01000213.1"/>
</dbReference>
<accession>A0A0J6SB96</accession>
<evidence type="ECO:0000313" key="2">
    <source>
        <dbReference type="EMBL" id="KMO30949.1"/>
    </source>
</evidence>
<feature type="signal peptide" evidence="1">
    <location>
        <begin position="1"/>
        <end position="24"/>
    </location>
</feature>
<dbReference type="Proteomes" id="UP000035955">
    <property type="component" value="Unassembled WGS sequence"/>
</dbReference>